<protein>
    <recommendedName>
        <fullName evidence="1">ceramidase</fullName>
        <ecNumber evidence="1">3.5.1.23</ecNumber>
    </recommendedName>
</protein>
<dbReference type="Proteomes" id="UP000224080">
    <property type="component" value="Unassembled WGS sequence"/>
</dbReference>
<dbReference type="AlphaFoldDB" id="A0A2B7WX97"/>
<dbReference type="STRING" id="2060905.A0A2B7WX97"/>
<evidence type="ECO:0000256" key="1">
    <source>
        <dbReference type="ARBA" id="ARBA00011891"/>
    </source>
</evidence>
<proteinExistence type="predicted"/>
<evidence type="ECO:0000259" key="3">
    <source>
        <dbReference type="Pfam" id="PF15508"/>
    </source>
</evidence>
<name>A0A2B7WX97_9EURO</name>
<evidence type="ECO:0000256" key="2">
    <source>
        <dbReference type="SAM" id="MobiDB-lite"/>
    </source>
</evidence>
<dbReference type="Pfam" id="PF15508">
    <property type="entry name" value="NAAA-beta"/>
    <property type="match status" value="1"/>
</dbReference>
<keyword evidence="5" id="KW-1185">Reference proteome</keyword>
<reference evidence="4 5" key="1">
    <citation type="submission" date="2017-10" db="EMBL/GenBank/DDBJ databases">
        <title>Comparative genomics in systemic dimorphic fungi from Ajellomycetaceae.</title>
        <authorList>
            <person name="Munoz J.F."/>
            <person name="Mcewen J.G."/>
            <person name="Clay O.K."/>
            <person name="Cuomo C.A."/>
        </authorList>
    </citation>
    <scope>NUCLEOTIDE SEQUENCE [LARGE SCALE GENOMIC DNA]</scope>
    <source>
        <strain evidence="4 5">UAMH130</strain>
    </source>
</reference>
<dbReference type="EC" id="3.5.1.23" evidence="1"/>
<evidence type="ECO:0000313" key="5">
    <source>
        <dbReference type="Proteomes" id="UP000224080"/>
    </source>
</evidence>
<dbReference type="PANTHER" id="PTHR28583">
    <property type="entry name" value="ACID AMIDASE"/>
    <property type="match status" value="1"/>
</dbReference>
<dbReference type="InterPro" id="IPR029130">
    <property type="entry name" value="Acid_ceramidase_N"/>
</dbReference>
<comment type="caution">
    <text evidence="4">The sequence shown here is derived from an EMBL/GenBank/DDBJ whole genome shotgun (WGS) entry which is preliminary data.</text>
</comment>
<organism evidence="4 5">
    <name type="scientific">Blastomyces parvus</name>
    <dbReference type="NCBI Taxonomy" id="2060905"/>
    <lineage>
        <taxon>Eukaryota</taxon>
        <taxon>Fungi</taxon>
        <taxon>Dikarya</taxon>
        <taxon>Ascomycota</taxon>
        <taxon>Pezizomycotina</taxon>
        <taxon>Eurotiomycetes</taxon>
        <taxon>Eurotiomycetidae</taxon>
        <taxon>Onygenales</taxon>
        <taxon>Ajellomycetaceae</taxon>
        <taxon>Blastomyces</taxon>
    </lineage>
</organism>
<sequence>MTDRAKRTDNNNDGDIPPVYRIDLSLPPAQRYVEVARVYRERMRSLTSLFDELVESMFPTVNIRWVKHLARLLLRRLYTHEETEEIKGISQTTDIPLYLLVSLNVLLDLLMGCTSGGARCKDSQNADSKMLHFRTLDWDMDGLRQLIVQLEFVRSPHTEQVLARSITYVGFVGVLTGVRENLSVSLNFRPYHDTSKRFGNVQFYASHILVLLGIRRSISSLLRQCILPPAPTKSGFFTKLWTGARRPAHHDLSFDAIAAKLPQTPTTAAYIIFSDGKSTTVLEKDYRSAVTRTSSSFIVATNNDIGDESINPTTGTTNRASPQPQTLRLAGLEELVEDSIERRTCMQGFWDMKEKSIQSSHLQTATDRQEQDSLHRARPSGADARQQRQQQPSMPSSTSSSTSQDYVPQQGVDKATSKIQEVTASSAEIIEWTSTYPITNEMTHFATVMDPMEGKIVWVRRYVRPLGGLREVYEGSLAASYMRR</sequence>
<gene>
    <name evidence="4" type="ORF">GX51_05437</name>
</gene>
<accession>A0A2B7WX97</accession>
<dbReference type="EMBL" id="PDNC01000076">
    <property type="protein sequence ID" value="PGH01121.1"/>
    <property type="molecule type" value="Genomic_DNA"/>
</dbReference>
<dbReference type="PANTHER" id="PTHR28583:SF1">
    <property type="entry name" value="ACID CERAMIDASE"/>
    <property type="match status" value="1"/>
</dbReference>
<feature type="region of interest" description="Disordered" evidence="2">
    <location>
        <begin position="357"/>
        <end position="414"/>
    </location>
</feature>
<dbReference type="OrthoDB" id="5273684at2759"/>
<feature type="domain" description="Acid ceramidase N-terminal" evidence="3">
    <location>
        <begin position="17"/>
        <end position="77"/>
    </location>
</feature>
<feature type="compositionally biased region" description="Polar residues" evidence="2">
    <location>
        <begin position="357"/>
        <end position="366"/>
    </location>
</feature>
<feature type="region of interest" description="Disordered" evidence="2">
    <location>
        <begin position="303"/>
        <end position="325"/>
    </location>
</feature>
<feature type="compositionally biased region" description="Low complexity" evidence="2">
    <location>
        <begin position="387"/>
        <end position="404"/>
    </location>
</feature>
<evidence type="ECO:0000313" key="4">
    <source>
        <dbReference type="EMBL" id="PGH01121.1"/>
    </source>
</evidence>
<dbReference type="GO" id="GO:0017040">
    <property type="term" value="F:N-acylsphingosine amidohydrolase activity"/>
    <property type="evidence" value="ECO:0007669"/>
    <property type="project" value="UniProtKB-EC"/>
</dbReference>